<dbReference type="EMBL" id="JWLW01000066">
    <property type="protein sequence ID" value="KHT44503.1"/>
    <property type="molecule type" value="Genomic_DNA"/>
</dbReference>
<evidence type="ECO:0000256" key="1">
    <source>
        <dbReference type="ARBA" id="ARBA00005709"/>
    </source>
</evidence>
<dbReference type="PRINTS" id="PR00207">
    <property type="entry name" value="FLAGELLIN"/>
</dbReference>
<keyword evidence="7" id="KW-0966">Cell projection</keyword>
<keyword evidence="8" id="KW-1185">Reference proteome</keyword>
<dbReference type="RefSeq" id="WP_039223148.1">
    <property type="nucleotide sequence ID" value="NZ_JWLW01000066.1"/>
</dbReference>
<proteinExistence type="inferred from homology"/>
<evidence type="ECO:0000256" key="2">
    <source>
        <dbReference type="ARBA" id="ARBA00022525"/>
    </source>
</evidence>
<dbReference type="GO" id="GO:0005198">
    <property type="term" value="F:structural molecule activity"/>
    <property type="evidence" value="ECO:0007669"/>
    <property type="project" value="UniProtKB-UniRule"/>
</dbReference>
<evidence type="ECO:0000259" key="5">
    <source>
        <dbReference type="Pfam" id="PF00669"/>
    </source>
</evidence>
<dbReference type="Gene3D" id="1.20.1330.10">
    <property type="entry name" value="f41 fragment of flagellin, N-terminal domain"/>
    <property type="match status" value="2"/>
</dbReference>
<evidence type="ECO:0000256" key="3">
    <source>
        <dbReference type="ARBA" id="ARBA00023143"/>
    </source>
</evidence>
<comment type="caution">
    <text evidence="7">The sequence shown here is derived from an EMBL/GenBank/DDBJ whole genome shotgun (WGS) entry which is preliminary data.</text>
</comment>
<dbReference type="InterPro" id="IPR046358">
    <property type="entry name" value="Flagellin_C"/>
</dbReference>
<dbReference type="Proteomes" id="UP000031197">
    <property type="component" value="Unassembled WGS sequence"/>
</dbReference>
<sequence length="281" mass="29449">MSLFVNTNVSSLNAQRQLFTTGNNLSTAFERLSSGFRINSAADDAAGLQITDRMTSQIQGLNQAVRNANDGISLAQTAEGAMAETTTALQRIRTLAIQSQNGINSSADRVALQKEVSALRTEISRISTTTQFAGVDILTGDFSAKFLVGANAGQTISVNLSSQALNRAGVNGFSATGLGIISDNVLTEAGASRLLTAVDKAVSAIGGLRADLGALQNRFQSTIRNLSNISENVSAARSRIKDADFATETAELSRNQILQQASTTILAQANQRPQAALSLLG</sequence>
<comment type="subcellular location">
    <subcellularLocation>
        <location evidence="4">Secreted</location>
    </subcellularLocation>
    <subcellularLocation>
        <location evidence="4">Bacterial flagellum</location>
    </subcellularLocation>
</comment>
<keyword evidence="3 4" id="KW-0975">Bacterial flagellum</keyword>
<comment type="function">
    <text evidence="4">Flagellin is the subunit protein which polymerizes to form the filaments of bacterial flagella.</text>
</comment>
<dbReference type="SUPFAM" id="SSF64518">
    <property type="entry name" value="Phase 1 flagellin"/>
    <property type="match status" value="1"/>
</dbReference>
<dbReference type="Gene3D" id="2.60.40.4390">
    <property type="match status" value="1"/>
</dbReference>
<dbReference type="OrthoDB" id="9796789at2"/>
<evidence type="ECO:0000256" key="4">
    <source>
        <dbReference type="RuleBase" id="RU362073"/>
    </source>
</evidence>
<dbReference type="InterPro" id="IPR001029">
    <property type="entry name" value="Flagellin_N"/>
</dbReference>
<organism evidence="7 8">
    <name type="scientific">Alteromonas marina</name>
    <dbReference type="NCBI Taxonomy" id="203795"/>
    <lineage>
        <taxon>Bacteria</taxon>
        <taxon>Pseudomonadati</taxon>
        <taxon>Pseudomonadota</taxon>
        <taxon>Gammaproteobacteria</taxon>
        <taxon>Alteromonadales</taxon>
        <taxon>Alteromonadaceae</taxon>
        <taxon>Alteromonas/Salinimonas group</taxon>
        <taxon>Alteromonas</taxon>
    </lineage>
</organism>
<dbReference type="PANTHER" id="PTHR42792">
    <property type="entry name" value="FLAGELLIN"/>
    <property type="match status" value="1"/>
</dbReference>
<dbReference type="Gene3D" id="6.10.10.10">
    <property type="entry name" value="Flagellar export chaperone, C-terminal domain"/>
    <property type="match status" value="1"/>
</dbReference>
<accession>A0A0B3XY80</accession>
<dbReference type="Pfam" id="PF00669">
    <property type="entry name" value="Flagellin_N"/>
    <property type="match status" value="1"/>
</dbReference>
<dbReference type="Gene3D" id="6.10.280.190">
    <property type="match status" value="1"/>
</dbReference>
<protein>
    <recommendedName>
        <fullName evidence="4">Flagellin</fullName>
    </recommendedName>
</protein>
<dbReference type="Pfam" id="PF00700">
    <property type="entry name" value="Flagellin_C"/>
    <property type="match status" value="1"/>
</dbReference>
<gene>
    <name evidence="7" type="ORF">RJ41_16655</name>
</gene>
<evidence type="ECO:0000259" key="6">
    <source>
        <dbReference type="Pfam" id="PF00700"/>
    </source>
</evidence>
<name>A0A0B3XY80_9ALTE</name>
<dbReference type="InterPro" id="IPR001492">
    <property type="entry name" value="Flagellin"/>
</dbReference>
<dbReference type="GO" id="GO:0005576">
    <property type="term" value="C:extracellular region"/>
    <property type="evidence" value="ECO:0007669"/>
    <property type="project" value="UniProtKB-SubCell"/>
</dbReference>
<dbReference type="GO" id="GO:0009288">
    <property type="term" value="C:bacterial-type flagellum"/>
    <property type="evidence" value="ECO:0007669"/>
    <property type="project" value="UniProtKB-SubCell"/>
</dbReference>
<dbReference type="InterPro" id="IPR042187">
    <property type="entry name" value="Flagellin_C_sub2"/>
</dbReference>
<reference evidence="7 8" key="1">
    <citation type="submission" date="2014-12" db="EMBL/GenBank/DDBJ databases">
        <title>Genome sequencing of Alteromonas marina AD001.</title>
        <authorList>
            <person name="Adrian T.G.S."/>
            <person name="Chan K.G."/>
        </authorList>
    </citation>
    <scope>NUCLEOTIDE SEQUENCE [LARGE SCALE GENOMIC DNA]</scope>
    <source>
        <strain evidence="7 8">AD001</strain>
    </source>
</reference>
<evidence type="ECO:0000313" key="7">
    <source>
        <dbReference type="EMBL" id="KHT44503.1"/>
    </source>
</evidence>
<evidence type="ECO:0000313" key="8">
    <source>
        <dbReference type="Proteomes" id="UP000031197"/>
    </source>
</evidence>
<feature type="domain" description="Flagellin N-terminal" evidence="5">
    <location>
        <begin position="5"/>
        <end position="141"/>
    </location>
</feature>
<comment type="similarity">
    <text evidence="1 4">Belongs to the bacterial flagellin family.</text>
</comment>
<keyword evidence="7" id="KW-0969">Cilium</keyword>
<keyword evidence="7" id="KW-0282">Flagellum</keyword>
<keyword evidence="2 4" id="KW-0964">Secreted</keyword>
<dbReference type="PANTHER" id="PTHR42792:SF2">
    <property type="entry name" value="FLAGELLIN"/>
    <property type="match status" value="1"/>
</dbReference>
<feature type="domain" description="Flagellin C-terminal" evidence="6">
    <location>
        <begin position="195"/>
        <end position="280"/>
    </location>
</feature>
<dbReference type="AlphaFoldDB" id="A0A0B3XY80"/>